<reference evidence="4" key="1">
    <citation type="submission" date="2020-05" db="EMBL/GenBank/DDBJ databases">
        <authorList>
            <person name="Chiriac C."/>
            <person name="Salcher M."/>
            <person name="Ghai R."/>
            <person name="Kavagutti S V."/>
        </authorList>
    </citation>
    <scope>NUCLEOTIDE SEQUENCE</scope>
</reference>
<dbReference type="GO" id="GO:0003723">
    <property type="term" value="F:RNA binding"/>
    <property type="evidence" value="ECO:0007669"/>
    <property type="project" value="InterPro"/>
</dbReference>
<proteinExistence type="predicted"/>
<gene>
    <name evidence="4" type="ORF">UFOPK3376_02564</name>
</gene>
<dbReference type="GO" id="GO:0008173">
    <property type="term" value="F:RNA methyltransferase activity"/>
    <property type="evidence" value="ECO:0007669"/>
    <property type="project" value="InterPro"/>
</dbReference>
<dbReference type="PANTHER" id="PTHR43191:SF12">
    <property type="entry name" value="RRNA METHYLASE"/>
    <property type="match status" value="1"/>
</dbReference>
<dbReference type="InterPro" id="IPR029028">
    <property type="entry name" value="Alpha/beta_knot_MTases"/>
</dbReference>
<keyword evidence="2" id="KW-0808">Transferase</keyword>
<dbReference type="CDD" id="cd18095">
    <property type="entry name" value="SpoU-like_rRNA-MTase"/>
    <property type="match status" value="1"/>
</dbReference>
<dbReference type="Gene3D" id="3.40.1280.10">
    <property type="match status" value="1"/>
</dbReference>
<dbReference type="EMBL" id="CAFBLP010000087">
    <property type="protein sequence ID" value="CAB4888128.1"/>
    <property type="molecule type" value="Genomic_DNA"/>
</dbReference>
<accession>A0A6J7F318</accession>
<dbReference type="GO" id="GO:0006396">
    <property type="term" value="P:RNA processing"/>
    <property type="evidence" value="ECO:0007669"/>
    <property type="project" value="InterPro"/>
</dbReference>
<evidence type="ECO:0000256" key="1">
    <source>
        <dbReference type="ARBA" id="ARBA00022603"/>
    </source>
</evidence>
<evidence type="ECO:0000256" key="2">
    <source>
        <dbReference type="ARBA" id="ARBA00022679"/>
    </source>
</evidence>
<evidence type="ECO:0000259" key="3">
    <source>
        <dbReference type="Pfam" id="PF00588"/>
    </source>
</evidence>
<evidence type="ECO:0000313" key="4">
    <source>
        <dbReference type="EMBL" id="CAB4888128.1"/>
    </source>
</evidence>
<dbReference type="InterPro" id="IPR001537">
    <property type="entry name" value="SpoU_MeTrfase"/>
</dbReference>
<feature type="domain" description="tRNA/rRNA methyltransferase SpoU type" evidence="3">
    <location>
        <begin position="119"/>
        <end position="261"/>
    </location>
</feature>
<keyword evidence="1" id="KW-0489">Methyltransferase</keyword>
<dbReference type="InterPro" id="IPR029026">
    <property type="entry name" value="tRNA_m1G_MTases_N"/>
</dbReference>
<dbReference type="Pfam" id="PF00588">
    <property type="entry name" value="SpoU_methylase"/>
    <property type="match status" value="1"/>
</dbReference>
<organism evidence="4">
    <name type="scientific">freshwater metagenome</name>
    <dbReference type="NCBI Taxonomy" id="449393"/>
    <lineage>
        <taxon>unclassified sequences</taxon>
        <taxon>metagenomes</taxon>
        <taxon>ecological metagenomes</taxon>
    </lineage>
</organism>
<dbReference type="SUPFAM" id="SSF75217">
    <property type="entry name" value="alpha/beta knot"/>
    <property type="match status" value="1"/>
</dbReference>
<name>A0A6J7F318_9ZZZZ</name>
<dbReference type="GO" id="GO:0032259">
    <property type="term" value="P:methylation"/>
    <property type="evidence" value="ECO:0007669"/>
    <property type="project" value="UniProtKB-KW"/>
</dbReference>
<dbReference type="InterPro" id="IPR051259">
    <property type="entry name" value="rRNA_Methyltransferase"/>
</dbReference>
<sequence length="265" mass="27894">MIIIDDPNDERIAPFRMRERGLNTRADRRERVGAGLFVAEGDLVVARALDAGCQAVTAFVDAVSPPQVVDRFGPDVAVYAAHEDVRRVGMGLGVPLSIVALFRRPAPLPVESLVHAQRVVALEAVDNPINVGTVVRSAAALGWGGLLLDRTSADPLSRRALRVSMGTSFSLPFARSESLEATVSAARDRGTLVVALTLDDGAMPLNAVLVAPHQPVMLLLGAERTGLSNELLHAASLRVTIQMASGVDSLNAAAAAAVACYALRP</sequence>
<dbReference type="AlphaFoldDB" id="A0A6J7F318"/>
<protein>
    <submittedName>
        <fullName evidence="4">Unannotated protein</fullName>
    </submittedName>
</protein>
<dbReference type="PANTHER" id="PTHR43191">
    <property type="entry name" value="RRNA METHYLTRANSFERASE 3"/>
    <property type="match status" value="1"/>
</dbReference>